<feature type="transmembrane region" description="Helical" evidence="7">
    <location>
        <begin position="42"/>
        <end position="59"/>
    </location>
</feature>
<keyword evidence="4 7" id="KW-0812">Transmembrane</keyword>
<reference evidence="8 9" key="1">
    <citation type="journal article" date="2018" name="Mar. Genomics">
        <title>Complete genome sequence of Marinifilaceae bacterium strain SPP2, isolated from the Antarctic marine sediment.</title>
        <authorList>
            <person name="Watanabe M."/>
            <person name="Kojima H."/>
            <person name="Fukui M."/>
        </authorList>
    </citation>
    <scope>NUCLEOTIDE SEQUENCE [LARGE SCALE GENOMIC DNA]</scope>
    <source>
        <strain evidence="8 9">SPP2</strain>
    </source>
</reference>
<evidence type="ECO:0000256" key="5">
    <source>
        <dbReference type="ARBA" id="ARBA00022989"/>
    </source>
</evidence>
<comment type="similarity">
    <text evidence="2">Belongs to the polysaccharide synthase family.</text>
</comment>
<evidence type="ECO:0000313" key="9">
    <source>
        <dbReference type="Proteomes" id="UP000218267"/>
    </source>
</evidence>
<evidence type="ECO:0000313" key="8">
    <source>
        <dbReference type="EMBL" id="BAX78903.1"/>
    </source>
</evidence>
<organism evidence="8 9">
    <name type="scientific">Labilibaculum antarcticum</name>
    <dbReference type="NCBI Taxonomy" id="1717717"/>
    <lineage>
        <taxon>Bacteria</taxon>
        <taxon>Pseudomonadati</taxon>
        <taxon>Bacteroidota</taxon>
        <taxon>Bacteroidia</taxon>
        <taxon>Marinilabiliales</taxon>
        <taxon>Marinifilaceae</taxon>
        <taxon>Labilibaculum</taxon>
    </lineage>
</organism>
<evidence type="ECO:0000256" key="6">
    <source>
        <dbReference type="ARBA" id="ARBA00023136"/>
    </source>
</evidence>
<feature type="transmembrane region" description="Helical" evidence="7">
    <location>
        <begin position="354"/>
        <end position="372"/>
    </location>
</feature>
<sequence>MSDLKSQTINGVFWSFLEKFGSQLLLLISQIVLARLLEPEDFGLIGMLAIFIGVSQAFIDSGFDNALIQKKDVNQTDYSTVFYFNIAIGFLLYLLLFVAAPYIADFFRQPLLVNLTRVICVVLAINAFGLIHLVKFKIEMNFKAIAQVVVIANFLSAFVGVGMALLGYGVWALAGQIVGIYFFRTVLFWVKSSWRPSLVFSIQSFKQLFRFGSKLLLSGIISQTFENVYLMVIGRMFSASALGFYSQAKKLQQVPVTTLAQVVGNVTFPAFSKIQDDNEKLKQGFRKLIKLLVFVNFPLMLGLAVVADPLLVLVLGEKWSPSVPYFQLLCIAGMIYTLHASNLNILKVKGRSDLFLYLEIIKKSFIVVAILIGLNWGIMGLVIGQICTSFISFFINAFYTGKLISYTIPNQLKDISQTFYISLGMVAFMTIGWVFENQIIILSFQILIGIGSYLLLAIATKQEALTDGLLILKEVIPLKRWKKIKY</sequence>
<dbReference type="NCBIfam" id="NF007773">
    <property type="entry name" value="PRK10459.1"/>
    <property type="match status" value="1"/>
</dbReference>
<evidence type="ECO:0000256" key="3">
    <source>
        <dbReference type="ARBA" id="ARBA00022475"/>
    </source>
</evidence>
<dbReference type="OrthoDB" id="9770347at2"/>
<dbReference type="EMBL" id="AP018042">
    <property type="protein sequence ID" value="BAX78903.1"/>
    <property type="molecule type" value="Genomic_DNA"/>
</dbReference>
<feature type="transmembrane region" description="Helical" evidence="7">
    <location>
        <begin position="145"/>
        <end position="165"/>
    </location>
</feature>
<feature type="transmembrane region" description="Helical" evidence="7">
    <location>
        <begin position="291"/>
        <end position="316"/>
    </location>
</feature>
<feature type="transmembrane region" description="Helical" evidence="7">
    <location>
        <begin position="12"/>
        <end position="36"/>
    </location>
</feature>
<name>A0A1Y1CFM6_9BACT</name>
<keyword evidence="6 7" id="KW-0472">Membrane</keyword>
<dbReference type="KEGG" id="mbas:ALGA_0510"/>
<evidence type="ECO:0000256" key="4">
    <source>
        <dbReference type="ARBA" id="ARBA00022692"/>
    </source>
</evidence>
<dbReference type="Pfam" id="PF13440">
    <property type="entry name" value="Polysacc_synt_3"/>
    <property type="match status" value="1"/>
</dbReference>
<feature type="transmembrane region" description="Helical" evidence="7">
    <location>
        <begin position="378"/>
        <end position="399"/>
    </location>
</feature>
<gene>
    <name evidence="8" type="ORF">ALGA_0510</name>
</gene>
<reference evidence="9" key="2">
    <citation type="journal article" date="2020" name="Antonie Van Leeuwenhoek">
        <title>Labilibaculum antarcticum sp. nov., a novel facultative anaerobic, psychrotorelant bacterium isolated from marine sediment of Antarctica.</title>
        <authorList>
            <person name="Watanabe M."/>
            <person name="Kojima H."/>
            <person name="Fukui M."/>
        </authorList>
    </citation>
    <scope>NUCLEOTIDE SEQUENCE [LARGE SCALE GENOMIC DNA]</scope>
    <source>
        <strain evidence="9">SPP2</strain>
    </source>
</reference>
<dbReference type="Proteomes" id="UP000218267">
    <property type="component" value="Chromosome"/>
</dbReference>
<dbReference type="AlphaFoldDB" id="A0A1Y1CFM6"/>
<accession>A0A1Y1CFM6</accession>
<keyword evidence="5 7" id="KW-1133">Transmembrane helix</keyword>
<feature type="transmembrane region" description="Helical" evidence="7">
    <location>
        <begin position="80"/>
        <end position="103"/>
    </location>
</feature>
<dbReference type="InterPro" id="IPR050833">
    <property type="entry name" value="Poly_Biosynth_Transport"/>
</dbReference>
<dbReference type="PANTHER" id="PTHR30250:SF10">
    <property type="entry name" value="LIPOPOLYSACCHARIDE BIOSYNTHESIS PROTEIN WZXC"/>
    <property type="match status" value="1"/>
</dbReference>
<feature type="transmembrane region" description="Helical" evidence="7">
    <location>
        <begin position="322"/>
        <end position="342"/>
    </location>
</feature>
<keyword evidence="3" id="KW-1003">Cell membrane</keyword>
<evidence type="ECO:0000256" key="7">
    <source>
        <dbReference type="SAM" id="Phobius"/>
    </source>
</evidence>
<feature type="transmembrane region" description="Helical" evidence="7">
    <location>
        <begin position="115"/>
        <end position="133"/>
    </location>
</feature>
<proteinExistence type="inferred from homology"/>
<feature type="transmembrane region" description="Helical" evidence="7">
    <location>
        <begin position="419"/>
        <end position="435"/>
    </location>
</feature>
<dbReference type="GO" id="GO:0005886">
    <property type="term" value="C:plasma membrane"/>
    <property type="evidence" value="ECO:0007669"/>
    <property type="project" value="UniProtKB-SubCell"/>
</dbReference>
<evidence type="ECO:0000256" key="2">
    <source>
        <dbReference type="ARBA" id="ARBA00007430"/>
    </source>
</evidence>
<comment type="subcellular location">
    <subcellularLocation>
        <location evidence="1">Cell membrane</location>
        <topology evidence="1">Multi-pass membrane protein</topology>
    </subcellularLocation>
</comment>
<dbReference type="PANTHER" id="PTHR30250">
    <property type="entry name" value="PST FAMILY PREDICTED COLANIC ACID TRANSPORTER"/>
    <property type="match status" value="1"/>
</dbReference>
<feature type="transmembrane region" description="Helical" evidence="7">
    <location>
        <begin position="441"/>
        <end position="459"/>
    </location>
</feature>
<keyword evidence="9" id="KW-1185">Reference proteome</keyword>
<evidence type="ECO:0000256" key="1">
    <source>
        <dbReference type="ARBA" id="ARBA00004651"/>
    </source>
</evidence>
<feature type="transmembrane region" description="Helical" evidence="7">
    <location>
        <begin position="171"/>
        <end position="190"/>
    </location>
</feature>
<protein>
    <submittedName>
        <fullName evidence="8">Lipopolysaccharide biosynthesis protein</fullName>
    </submittedName>
</protein>
<dbReference type="CDD" id="cd13127">
    <property type="entry name" value="MATE_tuaB_like"/>
    <property type="match status" value="1"/>
</dbReference>
<dbReference type="RefSeq" id="WP_096427816.1">
    <property type="nucleotide sequence ID" value="NZ_AP018042.1"/>
</dbReference>